<feature type="region of interest" description="Disordered" evidence="1">
    <location>
        <begin position="32"/>
        <end position="133"/>
    </location>
</feature>
<accession>E4USW3</accession>
<sequence>MQEWDGMGGPRATQLAATRRCEVLPKAGQKGRWFVAKGNEHPAEKKRTKEPLDVSARTASTTGKGGSRMRRATAGLLETAGRGGKAGWWESKSKSKSKFGESRSSVEDREVEEREKKKRKSESEVWDEDEEEKKTRAFFCPCAVTGVTVQEVGRLRRHARSGQQTRRPEAGSCALGRLDSP</sequence>
<dbReference type="RefSeq" id="XP_003174242.1">
    <property type="nucleotide sequence ID" value="XM_003174194.1"/>
</dbReference>
<dbReference type="InParanoid" id="E4USW3"/>
<dbReference type="EMBL" id="DS989824">
    <property type="protein sequence ID" value="EFR01412.1"/>
    <property type="molecule type" value="Genomic_DNA"/>
</dbReference>
<proteinExistence type="predicted"/>
<dbReference type="Proteomes" id="UP000002669">
    <property type="component" value="Unassembled WGS sequence"/>
</dbReference>
<dbReference type="GeneID" id="10029532"/>
<feature type="compositionally biased region" description="Basic and acidic residues" evidence="1">
    <location>
        <begin position="98"/>
        <end position="115"/>
    </location>
</feature>
<evidence type="ECO:0000313" key="2">
    <source>
        <dbReference type="EMBL" id="EFR01412.1"/>
    </source>
</evidence>
<dbReference type="VEuPathDB" id="FungiDB:MGYG_09046"/>
<protein>
    <submittedName>
        <fullName evidence="2">Uncharacterized protein</fullName>
    </submittedName>
</protein>
<evidence type="ECO:0000256" key="1">
    <source>
        <dbReference type="SAM" id="MobiDB-lite"/>
    </source>
</evidence>
<dbReference type="AlphaFoldDB" id="E4USW3"/>
<dbReference type="HOGENOM" id="CLU_1488672_0_0_1"/>
<evidence type="ECO:0000313" key="3">
    <source>
        <dbReference type="Proteomes" id="UP000002669"/>
    </source>
</evidence>
<feature type="compositionally biased region" description="Basic and acidic residues" evidence="1">
    <location>
        <begin position="38"/>
        <end position="52"/>
    </location>
</feature>
<gene>
    <name evidence="2" type="ORF">MGYG_09046</name>
</gene>
<feature type="region of interest" description="Disordered" evidence="1">
    <location>
        <begin position="150"/>
        <end position="181"/>
    </location>
</feature>
<name>E4USW3_ARTGP</name>
<reference evidence="3" key="1">
    <citation type="journal article" date="2012" name="MBio">
        <title>Comparative genome analysis of Trichophyton rubrum and related dermatophytes reveals candidate genes involved in infection.</title>
        <authorList>
            <person name="Martinez D.A."/>
            <person name="Oliver B.G."/>
            <person name="Graeser Y."/>
            <person name="Goldberg J.M."/>
            <person name="Li W."/>
            <person name="Martinez-Rossi N.M."/>
            <person name="Monod M."/>
            <person name="Shelest E."/>
            <person name="Barton R.C."/>
            <person name="Birch E."/>
            <person name="Brakhage A.A."/>
            <person name="Chen Z."/>
            <person name="Gurr S.J."/>
            <person name="Heiman D."/>
            <person name="Heitman J."/>
            <person name="Kosti I."/>
            <person name="Rossi A."/>
            <person name="Saif S."/>
            <person name="Samalova M."/>
            <person name="Saunders C.W."/>
            <person name="Shea T."/>
            <person name="Summerbell R.C."/>
            <person name="Xu J."/>
            <person name="Young S."/>
            <person name="Zeng Q."/>
            <person name="Birren B.W."/>
            <person name="Cuomo C.A."/>
            <person name="White T.C."/>
        </authorList>
    </citation>
    <scope>NUCLEOTIDE SEQUENCE [LARGE SCALE GENOMIC DNA]</scope>
    <source>
        <strain evidence="3">ATCC MYA-4604 / CBS 118893</strain>
    </source>
</reference>
<keyword evidence="3" id="KW-1185">Reference proteome</keyword>
<organism evidence="3">
    <name type="scientific">Arthroderma gypseum (strain ATCC MYA-4604 / CBS 118893)</name>
    <name type="common">Microsporum gypseum</name>
    <dbReference type="NCBI Taxonomy" id="535722"/>
    <lineage>
        <taxon>Eukaryota</taxon>
        <taxon>Fungi</taxon>
        <taxon>Dikarya</taxon>
        <taxon>Ascomycota</taxon>
        <taxon>Pezizomycotina</taxon>
        <taxon>Eurotiomycetes</taxon>
        <taxon>Eurotiomycetidae</taxon>
        <taxon>Onygenales</taxon>
        <taxon>Arthrodermataceae</taxon>
        <taxon>Nannizzia</taxon>
    </lineage>
</organism>